<dbReference type="Proteomes" id="UP000824264">
    <property type="component" value="Unassembled WGS sequence"/>
</dbReference>
<feature type="transmembrane region" description="Helical" evidence="2">
    <location>
        <begin position="188"/>
        <end position="211"/>
    </location>
</feature>
<dbReference type="PANTHER" id="PTHR30188:SF3">
    <property type="entry name" value="ABC TRANSPORTER PERMEASE"/>
    <property type="match status" value="1"/>
</dbReference>
<dbReference type="GO" id="GO:0043190">
    <property type="term" value="C:ATP-binding cassette (ABC) transporter complex"/>
    <property type="evidence" value="ECO:0007669"/>
    <property type="project" value="InterPro"/>
</dbReference>
<feature type="compositionally biased region" description="Polar residues" evidence="1">
    <location>
        <begin position="1"/>
        <end position="14"/>
    </location>
</feature>
<evidence type="ECO:0000256" key="1">
    <source>
        <dbReference type="SAM" id="MobiDB-lite"/>
    </source>
</evidence>
<feature type="transmembrane region" description="Helical" evidence="2">
    <location>
        <begin position="218"/>
        <end position="242"/>
    </location>
</feature>
<reference evidence="3" key="2">
    <citation type="submission" date="2021-04" db="EMBL/GenBank/DDBJ databases">
        <authorList>
            <person name="Gilroy R."/>
        </authorList>
    </citation>
    <scope>NUCLEOTIDE SEQUENCE</scope>
    <source>
        <strain evidence="3">ChiSxjej5B17-1746</strain>
    </source>
</reference>
<dbReference type="EMBL" id="DXGI01000221">
    <property type="protein sequence ID" value="HIW78687.1"/>
    <property type="molecule type" value="Genomic_DNA"/>
</dbReference>
<sequence>MASAPKESSGTTPAGNAALTAETRDGVVSVAFSGNWKRGETGPDFLASRNEALEKAEKALSDGARALRLEGDRLGDWDSGVIVVTARLVAQARERGVDIDDSRLPEGVRNLTDLALEVPPNTGAQRKKKKASALEKIGGFVLAIPQTGRNVLDFIGEVVLSFGRLFSGRSSCTAANVWLSVQESGVEALPIVSLISVLVGLILAFVGVIQLGMFGAEIYVSSLVAVGMTRIMGAIMTGIIIAGRTGASYAAVIGTMQVNEEIDALTTLGVAPSDYLVMPRILALTAMTPLLVLYSDF</sequence>
<protein>
    <submittedName>
        <fullName evidence="3">ABC transporter permease</fullName>
    </submittedName>
</protein>
<keyword evidence="2" id="KW-0812">Transmembrane</keyword>
<dbReference type="InterPro" id="IPR030802">
    <property type="entry name" value="Permease_MalE"/>
</dbReference>
<feature type="region of interest" description="Disordered" evidence="1">
    <location>
        <begin position="1"/>
        <end position="22"/>
    </location>
</feature>
<comment type="caution">
    <text evidence="3">The sequence shown here is derived from an EMBL/GenBank/DDBJ whole genome shotgun (WGS) entry which is preliminary data.</text>
</comment>
<keyword evidence="2" id="KW-0472">Membrane</keyword>
<evidence type="ECO:0000256" key="2">
    <source>
        <dbReference type="SAM" id="Phobius"/>
    </source>
</evidence>
<name>A0A9D1U8Q5_9BACT</name>
<organism evidence="3 4">
    <name type="scientific">Candidatus Bilophila faecipullorum</name>
    <dbReference type="NCBI Taxonomy" id="2838482"/>
    <lineage>
        <taxon>Bacteria</taxon>
        <taxon>Pseudomonadati</taxon>
        <taxon>Thermodesulfobacteriota</taxon>
        <taxon>Desulfovibrionia</taxon>
        <taxon>Desulfovibrionales</taxon>
        <taxon>Desulfovibrionaceae</taxon>
        <taxon>Bilophila</taxon>
    </lineage>
</organism>
<dbReference type="GO" id="GO:0005548">
    <property type="term" value="F:phospholipid transporter activity"/>
    <property type="evidence" value="ECO:0007669"/>
    <property type="project" value="TreeGrafter"/>
</dbReference>
<gene>
    <name evidence="3" type="ORF">H9874_06040</name>
</gene>
<dbReference type="AlphaFoldDB" id="A0A9D1U8Q5"/>
<proteinExistence type="predicted"/>
<dbReference type="Pfam" id="PF02405">
    <property type="entry name" value="MlaE"/>
    <property type="match status" value="1"/>
</dbReference>
<evidence type="ECO:0000313" key="3">
    <source>
        <dbReference type="EMBL" id="HIW78687.1"/>
    </source>
</evidence>
<accession>A0A9D1U8Q5</accession>
<feature type="transmembrane region" description="Helical" evidence="2">
    <location>
        <begin position="275"/>
        <end position="294"/>
    </location>
</feature>
<feature type="non-terminal residue" evidence="3">
    <location>
        <position position="297"/>
    </location>
</feature>
<evidence type="ECO:0000313" key="4">
    <source>
        <dbReference type="Proteomes" id="UP000824264"/>
    </source>
</evidence>
<reference evidence="3" key="1">
    <citation type="journal article" date="2021" name="PeerJ">
        <title>Extensive microbial diversity within the chicken gut microbiome revealed by metagenomics and culture.</title>
        <authorList>
            <person name="Gilroy R."/>
            <person name="Ravi A."/>
            <person name="Getino M."/>
            <person name="Pursley I."/>
            <person name="Horton D.L."/>
            <person name="Alikhan N.F."/>
            <person name="Baker D."/>
            <person name="Gharbi K."/>
            <person name="Hall N."/>
            <person name="Watson M."/>
            <person name="Adriaenssens E.M."/>
            <person name="Foster-Nyarko E."/>
            <person name="Jarju S."/>
            <person name="Secka A."/>
            <person name="Antonio M."/>
            <person name="Oren A."/>
            <person name="Chaudhuri R.R."/>
            <person name="La Ragione R."/>
            <person name="Hildebrand F."/>
            <person name="Pallen M.J."/>
        </authorList>
    </citation>
    <scope>NUCLEOTIDE SEQUENCE</scope>
    <source>
        <strain evidence="3">ChiSxjej5B17-1746</strain>
    </source>
</reference>
<dbReference type="PANTHER" id="PTHR30188">
    <property type="entry name" value="ABC TRANSPORTER PERMEASE PROTEIN-RELATED"/>
    <property type="match status" value="1"/>
</dbReference>
<keyword evidence="2" id="KW-1133">Transmembrane helix</keyword>